<protein>
    <submittedName>
        <fullName evidence="2">Uncharacterized protein</fullName>
    </submittedName>
</protein>
<evidence type="ECO:0000313" key="2">
    <source>
        <dbReference type="EMBL" id="RXW14828.1"/>
    </source>
</evidence>
<proteinExistence type="predicted"/>
<evidence type="ECO:0000256" key="1">
    <source>
        <dbReference type="SAM" id="MobiDB-lite"/>
    </source>
</evidence>
<evidence type="ECO:0000313" key="3">
    <source>
        <dbReference type="Proteomes" id="UP000290288"/>
    </source>
</evidence>
<dbReference type="Proteomes" id="UP000290288">
    <property type="component" value="Unassembled WGS sequence"/>
</dbReference>
<dbReference type="EMBL" id="SDEE01000639">
    <property type="protein sequence ID" value="RXW14828.1"/>
    <property type="molecule type" value="Genomic_DNA"/>
</dbReference>
<comment type="caution">
    <text evidence="2">The sequence shown here is derived from an EMBL/GenBank/DDBJ whole genome shotgun (WGS) entry which is preliminary data.</text>
</comment>
<keyword evidence="3" id="KW-1185">Reference proteome</keyword>
<accession>A0A4V1Q2E7</accession>
<gene>
    <name evidence="2" type="ORF">EST38_g11026</name>
</gene>
<organism evidence="2 3">
    <name type="scientific">Candolleomyces aberdarensis</name>
    <dbReference type="NCBI Taxonomy" id="2316362"/>
    <lineage>
        <taxon>Eukaryota</taxon>
        <taxon>Fungi</taxon>
        <taxon>Dikarya</taxon>
        <taxon>Basidiomycota</taxon>
        <taxon>Agaricomycotina</taxon>
        <taxon>Agaricomycetes</taxon>
        <taxon>Agaricomycetidae</taxon>
        <taxon>Agaricales</taxon>
        <taxon>Agaricineae</taxon>
        <taxon>Psathyrellaceae</taxon>
        <taxon>Candolleomyces</taxon>
    </lineage>
</organism>
<reference evidence="2 3" key="1">
    <citation type="submission" date="2019-01" db="EMBL/GenBank/DDBJ databases">
        <title>Draft genome sequence of Psathyrella aberdarensis IHI B618.</title>
        <authorList>
            <person name="Buettner E."/>
            <person name="Kellner H."/>
        </authorList>
    </citation>
    <scope>NUCLEOTIDE SEQUENCE [LARGE SCALE GENOMIC DNA]</scope>
    <source>
        <strain evidence="2 3">IHI B618</strain>
    </source>
</reference>
<name>A0A4V1Q2E7_9AGAR</name>
<sequence>MGNILSAVRDVFIVCGMLYILYKIRTTPPTYTPHSDSSAAPRADVDHVLGNSHSAPPTDGEHIAEEDAPSSPLTTPPVHEEPSGQMDQMDPPAPRGTTGIDAPVTPLTDDGDDIPEGSRSSPEALDVPSQDRGGTTTRRLSVQLFSNSSDFSIAGVTFNNVAGNMIINNPDHADLQRMFSEATEAMFRQYLRDLPPSVGHSSKNAMVITDALGGTATFSWDIVSTYEVRAISVK</sequence>
<dbReference type="AlphaFoldDB" id="A0A4V1Q2E7"/>
<feature type="region of interest" description="Disordered" evidence="1">
    <location>
        <begin position="47"/>
        <end position="135"/>
    </location>
</feature>